<dbReference type="EMBL" id="JAYMYS010000004">
    <property type="protein sequence ID" value="KAK7396905.1"/>
    <property type="molecule type" value="Genomic_DNA"/>
</dbReference>
<proteinExistence type="predicted"/>
<dbReference type="AlphaFoldDB" id="A0AAN9SIN5"/>
<evidence type="ECO:0000313" key="3">
    <source>
        <dbReference type="Proteomes" id="UP001386955"/>
    </source>
</evidence>
<sequence length="161" mass="17057">MYIKGQRRGTALSRLDRGSAERTGGVSGEPHVNALRVESVVTVGEHAPLFAVRQLRQAHGAVLERAVDGGREVEGGEGLHNGALKAALVERGIRGKRFRREKKAAAAAAEADVGVEQNNDDDENEQENGSAHHNLAVVGILGFIDSPDGACPMSYQISLLA</sequence>
<accession>A0AAN9SIN5</accession>
<evidence type="ECO:0000256" key="1">
    <source>
        <dbReference type="SAM" id="MobiDB-lite"/>
    </source>
</evidence>
<name>A0AAN9SIN5_PSOTE</name>
<keyword evidence="3" id="KW-1185">Reference proteome</keyword>
<feature type="compositionally biased region" description="Low complexity" evidence="1">
    <location>
        <begin position="108"/>
        <end position="117"/>
    </location>
</feature>
<feature type="region of interest" description="Disordered" evidence="1">
    <location>
        <begin position="108"/>
        <end position="128"/>
    </location>
</feature>
<feature type="region of interest" description="Disordered" evidence="1">
    <location>
        <begin position="1"/>
        <end position="29"/>
    </location>
</feature>
<organism evidence="2 3">
    <name type="scientific">Psophocarpus tetragonolobus</name>
    <name type="common">Winged bean</name>
    <name type="synonym">Dolichos tetragonolobus</name>
    <dbReference type="NCBI Taxonomy" id="3891"/>
    <lineage>
        <taxon>Eukaryota</taxon>
        <taxon>Viridiplantae</taxon>
        <taxon>Streptophyta</taxon>
        <taxon>Embryophyta</taxon>
        <taxon>Tracheophyta</taxon>
        <taxon>Spermatophyta</taxon>
        <taxon>Magnoliopsida</taxon>
        <taxon>eudicotyledons</taxon>
        <taxon>Gunneridae</taxon>
        <taxon>Pentapetalae</taxon>
        <taxon>rosids</taxon>
        <taxon>fabids</taxon>
        <taxon>Fabales</taxon>
        <taxon>Fabaceae</taxon>
        <taxon>Papilionoideae</taxon>
        <taxon>50 kb inversion clade</taxon>
        <taxon>NPAAA clade</taxon>
        <taxon>indigoferoid/millettioid clade</taxon>
        <taxon>Phaseoleae</taxon>
        <taxon>Psophocarpus</taxon>
    </lineage>
</organism>
<reference evidence="2 3" key="1">
    <citation type="submission" date="2024-01" db="EMBL/GenBank/DDBJ databases">
        <title>The genomes of 5 underutilized Papilionoideae crops provide insights into root nodulation and disease resistanc.</title>
        <authorList>
            <person name="Jiang F."/>
        </authorList>
    </citation>
    <scope>NUCLEOTIDE SEQUENCE [LARGE SCALE GENOMIC DNA]</scope>
    <source>
        <strain evidence="2">DUOXIRENSHENG_FW03</strain>
        <tissue evidence="2">Leaves</tissue>
    </source>
</reference>
<evidence type="ECO:0000313" key="2">
    <source>
        <dbReference type="EMBL" id="KAK7396905.1"/>
    </source>
</evidence>
<comment type="caution">
    <text evidence="2">The sequence shown here is derived from an EMBL/GenBank/DDBJ whole genome shotgun (WGS) entry which is preliminary data.</text>
</comment>
<gene>
    <name evidence="2" type="ORF">VNO78_18067</name>
</gene>
<dbReference type="Proteomes" id="UP001386955">
    <property type="component" value="Unassembled WGS sequence"/>
</dbReference>
<protein>
    <submittedName>
        <fullName evidence="2">Uncharacterized protein</fullName>
    </submittedName>
</protein>